<protein>
    <submittedName>
        <fullName evidence="1">Uncharacterized protein</fullName>
    </submittedName>
</protein>
<reference evidence="1 2" key="1">
    <citation type="journal article" date="2021" name="BMC Genomics">
        <title>Datura genome reveals duplications of psychoactive alkaloid biosynthetic genes and high mutation rate following tissue culture.</title>
        <authorList>
            <person name="Rajewski A."/>
            <person name="Carter-House D."/>
            <person name="Stajich J."/>
            <person name="Litt A."/>
        </authorList>
    </citation>
    <scope>NUCLEOTIDE SEQUENCE [LARGE SCALE GENOMIC DNA]</scope>
    <source>
        <strain evidence="1">AR-01</strain>
    </source>
</reference>
<accession>A0ABS8W0E2</accession>
<feature type="non-terminal residue" evidence="1">
    <location>
        <position position="1"/>
    </location>
</feature>
<proteinExistence type="predicted"/>
<gene>
    <name evidence="1" type="ORF">HAX54_042042</name>
</gene>
<dbReference type="Proteomes" id="UP000823775">
    <property type="component" value="Unassembled WGS sequence"/>
</dbReference>
<evidence type="ECO:0000313" key="1">
    <source>
        <dbReference type="EMBL" id="MCE2055133.1"/>
    </source>
</evidence>
<dbReference type="EMBL" id="JACEIK010006139">
    <property type="protein sequence ID" value="MCE2055133.1"/>
    <property type="molecule type" value="Genomic_DNA"/>
</dbReference>
<comment type="caution">
    <text evidence="1">The sequence shown here is derived from an EMBL/GenBank/DDBJ whole genome shotgun (WGS) entry which is preliminary data.</text>
</comment>
<organism evidence="1 2">
    <name type="scientific">Datura stramonium</name>
    <name type="common">Jimsonweed</name>
    <name type="synonym">Common thornapple</name>
    <dbReference type="NCBI Taxonomy" id="4076"/>
    <lineage>
        <taxon>Eukaryota</taxon>
        <taxon>Viridiplantae</taxon>
        <taxon>Streptophyta</taxon>
        <taxon>Embryophyta</taxon>
        <taxon>Tracheophyta</taxon>
        <taxon>Spermatophyta</taxon>
        <taxon>Magnoliopsida</taxon>
        <taxon>eudicotyledons</taxon>
        <taxon>Gunneridae</taxon>
        <taxon>Pentapetalae</taxon>
        <taxon>asterids</taxon>
        <taxon>lamiids</taxon>
        <taxon>Solanales</taxon>
        <taxon>Solanaceae</taxon>
        <taxon>Solanoideae</taxon>
        <taxon>Datureae</taxon>
        <taxon>Datura</taxon>
    </lineage>
</organism>
<name>A0ABS8W0E2_DATST</name>
<sequence>GLSPRIDRPTRLRMMSSVVSNQDMIPEWSNMSERSWYCIGSPKWIELANWTAERLSGSA</sequence>
<evidence type="ECO:0000313" key="2">
    <source>
        <dbReference type="Proteomes" id="UP000823775"/>
    </source>
</evidence>
<keyword evidence="2" id="KW-1185">Reference proteome</keyword>